<sequence length="142" mass="15845">MSLETGHYLIHNGGKFVSRSFTEDRTLSPKNVDLLEPSDRESTWIIEKTDDGYILNNRGAPTTHIDDHIFALLINQGSATKWNIEAVPQHGEGKYIITSEGKGWVAPDNVNEQIGYSALVVEGSSDKPTYQKKAVFEIIKLE</sequence>
<keyword evidence="2" id="KW-1185">Reference proteome</keyword>
<comment type="caution">
    <text evidence="1">The sequence shown here is derived from an EMBL/GenBank/DDBJ whole genome shotgun (WGS) entry which is preliminary data.</text>
</comment>
<evidence type="ECO:0000313" key="1">
    <source>
        <dbReference type="EMBL" id="KAJ3835254.1"/>
    </source>
</evidence>
<dbReference type="Proteomes" id="UP001163846">
    <property type="component" value="Unassembled WGS sequence"/>
</dbReference>
<organism evidence="1 2">
    <name type="scientific">Lentinula raphanica</name>
    <dbReference type="NCBI Taxonomy" id="153919"/>
    <lineage>
        <taxon>Eukaryota</taxon>
        <taxon>Fungi</taxon>
        <taxon>Dikarya</taxon>
        <taxon>Basidiomycota</taxon>
        <taxon>Agaricomycotina</taxon>
        <taxon>Agaricomycetes</taxon>
        <taxon>Agaricomycetidae</taxon>
        <taxon>Agaricales</taxon>
        <taxon>Marasmiineae</taxon>
        <taxon>Omphalotaceae</taxon>
        <taxon>Lentinula</taxon>
    </lineage>
</organism>
<dbReference type="Pfam" id="PF16850">
    <property type="entry name" value="Inhibitor_I66"/>
    <property type="match status" value="1"/>
</dbReference>
<dbReference type="CDD" id="cd23428">
    <property type="entry name" value="beta-trefoil_Ricin_SPI"/>
    <property type="match status" value="1"/>
</dbReference>
<dbReference type="AlphaFoldDB" id="A0AA38P2U7"/>
<dbReference type="GO" id="GO:0004867">
    <property type="term" value="F:serine-type endopeptidase inhibitor activity"/>
    <property type="evidence" value="ECO:0007669"/>
    <property type="project" value="InterPro"/>
</dbReference>
<dbReference type="Gene3D" id="2.80.10.50">
    <property type="match status" value="1"/>
</dbReference>
<dbReference type="InterPro" id="IPR031755">
    <property type="entry name" value="Inhibitor_I66"/>
</dbReference>
<gene>
    <name evidence="1" type="ORF">F5878DRAFT_317210</name>
</gene>
<protein>
    <submittedName>
        <fullName evidence="1">Serine protease inhibitor</fullName>
    </submittedName>
</protein>
<proteinExistence type="predicted"/>
<accession>A0AA38P2U7</accession>
<evidence type="ECO:0000313" key="2">
    <source>
        <dbReference type="Proteomes" id="UP001163846"/>
    </source>
</evidence>
<dbReference type="EMBL" id="MU806430">
    <property type="protein sequence ID" value="KAJ3835254.1"/>
    <property type="molecule type" value="Genomic_DNA"/>
</dbReference>
<reference evidence="1" key="1">
    <citation type="submission" date="2022-08" db="EMBL/GenBank/DDBJ databases">
        <authorList>
            <consortium name="DOE Joint Genome Institute"/>
            <person name="Min B."/>
            <person name="Riley R."/>
            <person name="Sierra-Patev S."/>
            <person name="Naranjo-Ortiz M."/>
            <person name="Looney B."/>
            <person name="Konkel Z."/>
            <person name="Slot J.C."/>
            <person name="Sakamoto Y."/>
            <person name="Steenwyk J.L."/>
            <person name="Rokas A."/>
            <person name="Carro J."/>
            <person name="Camarero S."/>
            <person name="Ferreira P."/>
            <person name="Molpeceres G."/>
            <person name="Ruiz-Duenas F.J."/>
            <person name="Serrano A."/>
            <person name="Henrissat B."/>
            <person name="Drula E."/>
            <person name="Hughes K.W."/>
            <person name="Mata J.L."/>
            <person name="Ishikawa N.K."/>
            <person name="Vargas-Isla R."/>
            <person name="Ushijima S."/>
            <person name="Smith C.A."/>
            <person name="Ahrendt S."/>
            <person name="Andreopoulos W."/>
            <person name="He G."/>
            <person name="Labutti K."/>
            <person name="Lipzen A."/>
            <person name="Ng V."/>
            <person name="Sandor L."/>
            <person name="Barry K."/>
            <person name="Martinez A.T."/>
            <person name="Xiao Y."/>
            <person name="Gibbons J.G."/>
            <person name="Terashima K."/>
            <person name="Hibbett D.S."/>
            <person name="Grigoriev I.V."/>
        </authorList>
    </citation>
    <scope>NUCLEOTIDE SEQUENCE</scope>
    <source>
        <strain evidence="1">TFB9207</strain>
    </source>
</reference>
<name>A0AA38P2U7_9AGAR</name>